<name>A0A0E9QTI0_ANGAN</name>
<dbReference type="AlphaFoldDB" id="A0A0E9QTI0"/>
<dbReference type="EMBL" id="GBXM01088423">
    <property type="protein sequence ID" value="JAH20154.1"/>
    <property type="molecule type" value="Transcribed_RNA"/>
</dbReference>
<reference evidence="1" key="2">
    <citation type="journal article" date="2015" name="Fish Shellfish Immunol.">
        <title>Early steps in the European eel (Anguilla anguilla)-Vibrio vulnificus interaction in the gills: Role of the RtxA13 toxin.</title>
        <authorList>
            <person name="Callol A."/>
            <person name="Pajuelo D."/>
            <person name="Ebbesson L."/>
            <person name="Teles M."/>
            <person name="MacKenzie S."/>
            <person name="Amaro C."/>
        </authorList>
    </citation>
    <scope>NUCLEOTIDE SEQUENCE</scope>
</reference>
<proteinExistence type="predicted"/>
<organism evidence="1">
    <name type="scientific">Anguilla anguilla</name>
    <name type="common">European freshwater eel</name>
    <name type="synonym">Muraena anguilla</name>
    <dbReference type="NCBI Taxonomy" id="7936"/>
    <lineage>
        <taxon>Eukaryota</taxon>
        <taxon>Metazoa</taxon>
        <taxon>Chordata</taxon>
        <taxon>Craniata</taxon>
        <taxon>Vertebrata</taxon>
        <taxon>Euteleostomi</taxon>
        <taxon>Actinopterygii</taxon>
        <taxon>Neopterygii</taxon>
        <taxon>Teleostei</taxon>
        <taxon>Anguilliformes</taxon>
        <taxon>Anguillidae</taxon>
        <taxon>Anguilla</taxon>
    </lineage>
</organism>
<sequence>MMYTRPTRKNLILVKSVFWLIRDSPFNSVEETNLKLVYQTTSYFTMEKIVKLNLNFSLRQAPLQTLC</sequence>
<evidence type="ECO:0000313" key="1">
    <source>
        <dbReference type="EMBL" id="JAH20154.1"/>
    </source>
</evidence>
<accession>A0A0E9QTI0</accession>
<reference evidence="1" key="1">
    <citation type="submission" date="2014-11" db="EMBL/GenBank/DDBJ databases">
        <authorList>
            <person name="Amaro Gonzalez C."/>
        </authorList>
    </citation>
    <scope>NUCLEOTIDE SEQUENCE</scope>
</reference>
<protein>
    <submittedName>
        <fullName evidence="1">Uncharacterized protein</fullName>
    </submittedName>
</protein>